<comment type="caution">
    <text evidence="3">The sequence shown here is derived from an EMBL/GenBank/DDBJ whole genome shotgun (WGS) entry which is preliminary data.</text>
</comment>
<name>A0A941EVF1_9ACTN</name>
<dbReference type="EMBL" id="JAGSOG010000363">
    <property type="protein sequence ID" value="MBR7839015.1"/>
    <property type="molecule type" value="Genomic_DNA"/>
</dbReference>
<dbReference type="SUPFAM" id="SSF117782">
    <property type="entry name" value="YbjQ-like"/>
    <property type="match status" value="1"/>
</dbReference>
<dbReference type="RefSeq" id="WP_212533461.1">
    <property type="nucleotide sequence ID" value="NZ_JAGSOG010000363.1"/>
</dbReference>
<sequence>MADTDAAGTADPAVVIAARLERLRRAGAWSSSGPVSDFAATKVSGFEPAGQVFAATVLHLGYTTSRARCTGSWAYTPRTDLAGSGGPFHTLLRRQYGARRTVLARAVAECEALGADGVIGIRIKTEEYPAGGTAITLEGLAVRARSSTRPARPFTTHVTAQDFARLLDQGWMPFELVTGIAIASRHDDKNTRQQTRRGLGLEANREITGYSHLVNDARRDARNQLRLAVEACGGDGVVVGAMTLTISERECPTNEGQHDHIANTTVAGTAIVRLPADLGTPPRRPLTIMRLDPRTRPDPVVVAHSPAVPTENEAATASNAPDANDGESLITRDEKAPLTDRVANRMAARQRRKDVFRSDNTD</sequence>
<comment type="similarity">
    <text evidence="1">Belongs to the UPF0145 family.</text>
</comment>
<evidence type="ECO:0000256" key="2">
    <source>
        <dbReference type="SAM" id="MobiDB-lite"/>
    </source>
</evidence>
<dbReference type="Gene3D" id="3.30.110.70">
    <property type="entry name" value="Hypothetical protein apc22750. Chain B"/>
    <property type="match status" value="2"/>
</dbReference>
<evidence type="ECO:0000313" key="4">
    <source>
        <dbReference type="Proteomes" id="UP000675781"/>
    </source>
</evidence>
<dbReference type="Proteomes" id="UP000675781">
    <property type="component" value="Unassembled WGS sequence"/>
</dbReference>
<proteinExistence type="inferred from homology"/>
<reference evidence="3" key="1">
    <citation type="submission" date="2021-04" db="EMBL/GenBank/DDBJ databases">
        <title>Genome based classification of Actinospica acidithermotolerans sp. nov., an actinobacterium isolated from an Indonesian hot spring.</title>
        <authorList>
            <person name="Kusuma A.B."/>
            <person name="Putra K.E."/>
            <person name="Nafisah S."/>
            <person name="Loh J."/>
            <person name="Nouioui I."/>
            <person name="Goodfellow M."/>
        </authorList>
    </citation>
    <scope>NUCLEOTIDE SEQUENCE</scope>
    <source>
        <strain evidence="3">CSCA 57</strain>
    </source>
</reference>
<evidence type="ECO:0000313" key="3">
    <source>
        <dbReference type="EMBL" id="MBR7839015.1"/>
    </source>
</evidence>
<gene>
    <name evidence="3" type="ORF">KDL01_37465</name>
</gene>
<feature type="region of interest" description="Disordered" evidence="2">
    <location>
        <begin position="307"/>
        <end position="362"/>
    </location>
</feature>
<keyword evidence="4" id="KW-1185">Reference proteome</keyword>
<protein>
    <submittedName>
        <fullName evidence="3">Heavy metal-binding domain-containing protein</fullName>
    </submittedName>
</protein>
<accession>A0A941EVF1</accession>
<dbReference type="AlphaFoldDB" id="A0A941EVF1"/>
<dbReference type="InterPro" id="IPR035439">
    <property type="entry name" value="UPF0145_dom_sf"/>
</dbReference>
<evidence type="ECO:0000256" key="1">
    <source>
        <dbReference type="ARBA" id="ARBA00010751"/>
    </source>
</evidence>
<feature type="compositionally biased region" description="Basic and acidic residues" evidence="2">
    <location>
        <begin position="353"/>
        <end position="362"/>
    </location>
</feature>
<dbReference type="Pfam" id="PF01906">
    <property type="entry name" value="YbjQ_1"/>
    <property type="match status" value="1"/>
</dbReference>
<organism evidence="3 4">
    <name type="scientific">Actinospica durhamensis</name>
    <dbReference type="NCBI Taxonomy" id="1508375"/>
    <lineage>
        <taxon>Bacteria</taxon>
        <taxon>Bacillati</taxon>
        <taxon>Actinomycetota</taxon>
        <taxon>Actinomycetes</taxon>
        <taxon>Catenulisporales</taxon>
        <taxon>Actinospicaceae</taxon>
        <taxon>Actinospica</taxon>
    </lineage>
</organism>
<dbReference type="InterPro" id="IPR002765">
    <property type="entry name" value="UPF0145_YbjQ-like"/>
</dbReference>